<evidence type="ECO:0000256" key="1">
    <source>
        <dbReference type="SAM" id="Phobius"/>
    </source>
</evidence>
<evidence type="ECO:0000313" key="3">
    <source>
        <dbReference type="Proteomes" id="UP000187464"/>
    </source>
</evidence>
<dbReference type="Gene3D" id="3.90.79.10">
    <property type="entry name" value="Nucleoside Triphosphate Pyrophosphohydrolase"/>
    <property type="match status" value="1"/>
</dbReference>
<feature type="transmembrane region" description="Helical" evidence="1">
    <location>
        <begin position="150"/>
        <end position="171"/>
    </location>
</feature>
<keyword evidence="3" id="KW-1185">Reference proteome</keyword>
<dbReference type="Proteomes" id="UP000187464">
    <property type="component" value="Chromosome I"/>
</dbReference>
<keyword evidence="1" id="KW-1133">Transmembrane helix</keyword>
<feature type="transmembrane region" description="Helical" evidence="1">
    <location>
        <begin position="12"/>
        <end position="39"/>
    </location>
</feature>
<dbReference type="STRING" id="1642647.PSM36_0811"/>
<dbReference type="RefSeq" id="WP_076929060.1">
    <property type="nucleotide sequence ID" value="NZ_LT605205.1"/>
</dbReference>
<feature type="transmembrane region" description="Helical" evidence="1">
    <location>
        <begin position="123"/>
        <end position="144"/>
    </location>
</feature>
<keyword evidence="1" id="KW-0472">Membrane</keyword>
<keyword evidence="1" id="KW-0812">Transmembrane</keyword>
<sequence length="359" mass="41458">MQRVLRNPALGLMSMFIFSILILYVDSRIATGIALALSVTGYIAVKKYSRLIYDISIITFAVALLFSFTVFPKLPPFNRFAIVEIIFVISLIIMRLSRGKIITRVAKGRNIMLKNYLKESLRVSFQTQYGLSIHLLLVLAFYLFDAAELRFVSSAAMVVLCQIIMLVIMIMETARLYILDKKLFQEEWLPVVTEKGDVTGKVAKSITKNLKNKFMHPVVRLALIYKGRIYLQARDQDRLLNPGKLDYPFEKYMQFNDKVDETLRNSIRKECGGNDIPLRFLLKYTFENEITKRLVFLYVSVIEDEAVFNSLHLQGGKLWTASQIEDNMGTEIFSECFELEYEYLKNTVLLAHQFLNNSK</sequence>
<dbReference type="KEGG" id="psac:PSM36_0811"/>
<gene>
    <name evidence="2" type="ORF">PSM36_0811</name>
</gene>
<evidence type="ECO:0000313" key="2">
    <source>
        <dbReference type="EMBL" id="SCD19637.1"/>
    </source>
</evidence>
<reference evidence="2 3" key="1">
    <citation type="submission" date="2016-08" db="EMBL/GenBank/DDBJ databases">
        <authorList>
            <person name="Seilhamer J.J."/>
        </authorList>
    </citation>
    <scope>NUCLEOTIDE SEQUENCE [LARGE SCALE GENOMIC DNA]</scope>
    <source>
        <strain evidence="2">M3/6</strain>
    </source>
</reference>
<feature type="transmembrane region" description="Helical" evidence="1">
    <location>
        <begin position="77"/>
        <end position="97"/>
    </location>
</feature>
<dbReference type="AlphaFoldDB" id="A0A1R3T4X5"/>
<dbReference type="EMBL" id="LT605205">
    <property type="protein sequence ID" value="SCD19637.1"/>
    <property type="molecule type" value="Genomic_DNA"/>
</dbReference>
<accession>A0A1R3T4X5</accession>
<feature type="transmembrane region" description="Helical" evidence="1">
    <location>
        <begin position="51"/>
        <end position="71"/>
    </location>
</feature>
<organism evidence="2 3">
    <name type="scientific">Proteiniphilum saccharofermentans</name>
    <dbReference type="NCBI Taxonomy" id="1642647"/>
    <lineage>
        <taxon>Bacteria</taxon>
        <taxon>Pseudomonadati</taxon>
        <taxon>Bacteroidota</taxon>
        <taxon>Bacteroidia</taxon>
        <taxon>Bacteroidales</taxon>
        <taxon>Dysgonomonadaceae</taxon>
        <taxon>Proteiniphilum</taxon>
    </lineage>
</organism>
<name>A0A1R3T4X5_9BACT</name>
<protein>
    <submittedName>
        <fullName evidence="2">Putative membrane protein</fullName>
    </submittedName>
</protein>
<proteinExistence type="predicted"/>